<dbReference type="InterPro" id="IPR052343">
    <property type="entry name" value="Retrotransposon-Effector_Assoc"/>
</dbReference>
<dbReference type="AlphaFoldDB" id="A0AAV3R261"/>
<evidence type="ECO:0000256" key="1">
    <source>
        <dbReference type="SAM" id="Phobius"/>
    </source>
</evidence>
<keyword evidence="1" id="KW-0472">Membrane</keyword>
<protein>
    <recommendedName>
        <fullName evidence="4">Reverse transcriptase</fullName>
    </recommendedName>
</protein>
<comment type="caution">
    <text evidence="2">The sequence shown here is derived from an EMBL/GenBank/DDBJ whole genome shotgun (WGS) entry which is preliminary data.</text>
</comment>
<reference evidence="2 3" key="1">
    <citation type="submission" date="2024-01" db="EMBL/GenBank/DDBJ databases">
        <title>The complete chloroplast genome sequence of Lithospermum erythrorhizon: insights into the phylogenetic relationship among Boraginaceae species and the maternal lineages of purple gromwells.</title>
        <authorList>
            <person name="Okada T."/>
            <person name="Watanabe K."/>
        </authorList>
    </citation>
    <scope>NUCLEOTIDE SEQUENCE [LARGE SCALE GENOMIC DNA]</scope>
</reference>
<keyword evidence="1" id="KW-1133">Transmembrane helix</keyword>
<accession>A0AAV3R261</accession>
<evidence type="ECO:0000313" key="2">
    <source>
        <dbReference type="EMBL" id="GAA0169691.1"/>
    </source>
</evidence>
<dbReference type="PANTHER" id="PTHR46890">
    <property type="entry name" value="NON-LTR RETROLELEMENT REVERSE TRANSCRIPTASE-LIKE PROTEIN-RELATED"/>
    <property type="match status" value="1"/>
</dbReference>
<keyword evidence="3" id="KW-1185">Reference proteome</keyword>
<sequence>MLKLGFCNVFVNWVMCLVSTVSYSFLINGIPKVYIRPTWGVRQGDLLSPYLFLLCGKGLTSMLRSAEERRAISGIRISRESPSISHILFADDTMIFGRATVEEAEVIMGVY</sequence>
<evidence type="ECO:0008006" key="4">
    <source>
        <dbReference type="Google" id="ProtNLM"/>
    </source>
</evidence>
<dbReference type="EMBL" id="BAABME010024195">
    <property type="protein sequence ID" value="GAA0169691.1"/>
    <property type="molecule type" value="Genomic_DNA"/>
</dbReference>
<feature type="transmembrane region" description="Helical" evidence="1">
    <location>
        <begin position="7"/>
        <end position="27"/>
    </location>
</feature>
<dbReference type="PANTHER" id="PTHR46890:SF48">
    <property type="entry name" value="RNA-DIRECTED DNA POLYMERASE"/>
    <property type="match status" value="1"/>
</dbReference>
<dbReference type="Proteomes" id="UP001454036">
    <property type="component" value="Unassembled WGS sequence"/>
</dbReference>
<name>A0AAV3R261_LITER</name>
<evidence type="ECO:0000313" key="3">
    <source>
        <dbReference type="Proteomes" id="UP001454036"/>
    </source>
</evidence>
<organism evidence="2 3">
    <name type="scientific">Lithospermum erythrorhizon</name>
    <name type="common">Purple gromwell</name>
    <name type="synonym">Lithospermum officinale var. erythrorhizon</name>
    <dbReference type="NCBI Taxonomy" id="34254"/>
    <lineage>
        <taxon>Eukaryota</taxon>
        <taxon>Viridiplantae</taxon>
        <taxon>Streptophyta</taxon>
        <taxon>Embryophyta</taxon>
        <taxon>Tracheophyta</taxon>
        <taxon>Spermatophyta</taxon>
        <taxon>Magnoliopsida</taxon>
        <taxon>eudicotyledons</taxon>
        <taxon>Gunneridae</taxon>
        <taxon>Pentapetalae</taxon>
        <taxon>asterids</taxon>
        <taxon>lamiids</taxon>
        <taxon>Boraginales</taxon>
        <taxon>Boraginaceae</taxon>
        <taxon>Boraginoideae</taxon>
        <taxon>Lithospermeae</taxon>
        <taxon>Lithospermum</taxon>
    </lineage>
</organism>
<proteinExistence type="predicted"/>
<gene>
    <name evidence="2" type="ORF">LIER_40809</name>
</gene>
<keyword evidence="1" id="KW-0812">Transmembrane</keyword>